<feature type="domain" description="HD-GYP" evidence="8">
    <location>
        <begin position="126"/>
        <end position="323"/>
    </location>
</feature>
<dbReference type="EMBL" id="FWXD01000007">
    <property type="protein sequence ID" value="SMC22800.1"/>
    <property type="molecule type" value="Genomic_DNA"/>
</dbReference>
<evidence type="ECO:0000313" key="9">
    <source>
        <dbReference type="EMBL" id="SMC22800.1"/>
    </source>
</evidence>
<dbReference type="GO" id="GO:0008081">
    <property type="term" value="F:phosphoric diester hydrolase activity"/>
    <property type="evidence" value="ECO:0007669"/>
    <property type="project" value="UniProtKB-ARBA"/>
</dbReference>
<dbReference type="RefSeq" id="WP_084090142.1">
    <property type="nucleotide sequence ID" value="NZ_FWXD01000007.1"/>
</dbReference>
<dbReference type="InterPro" id="IPR052020">
    <property type="entry name" value="Cyclic_di-GMP/3'3'-cGAMP_PDE"/>
</dbReference>
<reference evidence="9 10" key="1">
    <citation type="submission" date="2017-04" db="EMBL/GenBank/DDBJ databases">
        <authorList>
            <person name="Afonso C.L."/>
            <person name="Miller P.J."/>
            <person name="Scott M.A."/>
            <person name="Spackman E."/>
            <person name="Goraichik I."/>
            <person name="Dimitrov K.M."/>
            <person name="Suarez D.L."/>
            <person name="Swayne D.E."/>
        </authorList>
    </citation>
    <scope>NUCLEOTIDE SEQUENCE [LARGE SCALE GENOMIC DNA]</scope>
    <source>
        <strain evidence="9 10">DSM 23236</strain>
    </source>
</reference>
<dbReference type="SMART" id="SM00448">
    <property type="entry name" value="REC"/>
    <property type="match status" value="1"/>
</dbReference>
<dbReference type="Gene3D" id="1.10.3210.10">
    <property type="entry name" value="Hypothetical protein af1432"/>
    <property type="match status" value="1"/>
</dbReference>
<dbReference type="PANTHER" id="PTHR45228">
    <property type="entry name" value="CYCLIC DI-GMP PHOSPHODIESTERASE TM_0186-RELATED"/>
    <property type="match status" value="1"/>
</dbReference>
<dbReference type="FunFam" id="3.40.50.2300:FF:000001">
    <property type="entry name" value="DNA-binding response regulator PhoB"/>
    <property type="match status" value="1"/>
</dbReference>
<sequence>MKKILIVDDEPNNLQLLRQVLRSHYQLFFATDGPRALAAAEKHLPDLILLDIMMPGMDGYEVCERLKQMAATAHIPVIFITAMCEYEDEARGFDVGGVDYIQKPISSPVVLRRVQTHLSLVRARTLEDSQRETIYMMGLAGHYNDNDTGLHIWRMAAYSSHLARLLGWEDEAVERMELAAPMHDTGKIGIPDNILKAPRQLDEHEWDIMKTHAQIGYLILSRGQSALFRLAAEIALTHHERWDGSGYPQGLAGEAIPVSGRIVALADVFDALTTRRPYKQAWTVQEAVDEIMLGAGTHFDPHLVELFRSHLDDFVRIKDSWEAKESLELTPVTLQQAA</sequence>
<accession>A0A1W1XFT7</accession>
<protein>
    <submittedName>
        <fullName evidence="9">Putative two-component system response regulator</fullName>
    </submittedName>
</protein>
<dbReference type="Proteomes" id="UP000192761">
    <property type="component" value="Unassembled WGS sequence"/>
</dbReference>
<feature type="domain" description="Response regulatory" evidence="7">
    <location>
        <begin position="3"/>
        <end position="118"/>
    </location>
</feature>
<dbReference type="AlphaFoldDB" id="A0A1W1XFT7"/>
<dbReference type="Gene3D" id="3.40.50.2300">
    <property type="match status" value="1"/>
</dbReference>
<keyword evidence="3" id="KW-0805">Transcription regulation</keyword>
<evidence type="ECO:0000313" key="10">
    <source>
        <dbReference type="Proteomes" id="UP000192761"/>
    </source>
</evidence>
<evidence type="ECO:0000256" key="2">
    <source>
        <dbReference type="ARBA" id="ARBA00023012"/>
    </source>
</evidence>
<evidence type="ECO:0000256" key="5">
    <source>
        <dbReference type="ARBA" id="ARBA00023163"/>
    </source>
</evidence>
<dbReference type="PROSITE" id="PS51832">
    <property type="entry name" value="HD_GYP"/>
    <property type="match status" value="1"/>
</dbReference>
<evidence type="ECO:0000256" key="6">
    <source>
        <dbReference type="PROSITE-ProRule" id="PRU00169"/>
    </source>
</evidence>
<dbReference type="SMART" id="SM00471">
    <property type="entry name" value="HDc"/>
    <property type="match status" value="1"/>
</dbReference>
<dbReference type="InterPro" id="IPR003607">
    <property type="entry name" value="HD/PDEase_dom"/>
</dbReference>
<dbReference type="Pfam" id="PF13487">
    <property type="entry name" value="HD_5"/>
    <property type="match status" value="1"/>
</dbReference>
<gene>
    <name evidence="9" type="ORF">SAMN02745857_01474</name>
</gene>
<evidence type="ECO:0000256" key="3">
    <source>
        <dbReference type="ARBA" id="ARBA00023015"/>
    </source>
</evidence>
<evidence type="ECO:0000259" key="8">
    <source>
        <dbReference type="PROSITE" id="PS51832"/>
    </source>
</evidence>
<dbReference type="GO" id="GO:0000160">
    <property type="term" value="P:phosphorelay signal transduction system"/>
    <property type="evidence" value="ECO:0007669"/>
    <property type="project" value="UniProtKB-KW"/>
</dbReference>
<keyword evidence="5" id="KW-0804">Transcription</keyword>
<feature type="modified residue" description="4-aspartylphosphate" evidence="6">
    <location>
        <position position="51"/>
    </location>
</feature>
<dbReference type="InterPro" id="IPR037522">
    <property type="entry name" value="HD_GYP_dom"/>
</dbReference>
<dbReference type="CDD" id="cd19920">
    <property type="entry name" value="REC_PA4781-like"/>
    <property type="match status" value="1"/>
</dbReference>
<dbReference type="STRING" id="1121001.SAMN02745857_01474"/>
<dbReference type="SUPFAM" id="SSF52172">
    <property type="entry name" value="CheY-like"/>
    <property type="match status" value="1"/>
</dbReference>
<dbReference type="InterPro" id="IPR011006">
    <property type="entry name" value="CheY-like_superfamily"/>
</dbReference>
<dbReference type="PANTHER" id="PTHR45228:SF5">
    <property type="entry name" value="CYCLIC DI-GMP PHOSPHODIESTERASE VC_1348-RELATED"/>
    <property type="match status" value="1"/>
</dbReference>
<evidence type="ECO:0000259" key="7">
    <source>
        <dbReference type="PROSITE" id="PS50110"/>
    </source>
</evidence>
<proteinExistence type="predicted"/>
<keyword evidence="1 6" id="KW-0597">Phosphoprotein</keyword>
<dbReference type="PROSITE" id="PS50110">
    <property type="entry name" value="RESPONSE_REGULATORY"/>
    <property type="match status" value="1"/>
</dbReference>
<dbReference type="OrthoDB" id="9763857at2"/>
<keyword evidence="2" id="KW-0902">Two-component regulatory system</keyword>
<dbReference type="Pfam" id="PF00072">
    <property type="entry name" value="Response_reg"/>
    <property type="match status" value="1"/>
</dbReference>
<dbReference type="InterPro" id="IPR001789">
    <property type="entry name" value="Sig_transdc_resp-reg_receiver"/>
</dbReference>
<evidence type="ECO:0000256" key="4">
    <source>
        <dbReference type="ARBA" id="ARBA00023125"/>
    </source>
</evidence>
<organism evidence="9 10">
    <name type="scientific">Andreprevotia lacus DSM 23236</name>
    <dbReference type="NCBI Taxonomy" id="1121001"/>
    <lineage>
        <taxon>Bacteria</taxon>
        <taxon>Pseudomonadati</taxon>
        <taxon>Pseudomonadota</taxon>
        <taxon>Betaproteobacteria</taxon>
        <taxon>Neisseriales</taxon>
        <taxon>Chitinibacteraceae</taxon>
        <taxon>Andreprevotia</taxon>
    </lineage>
</organism>
<dbReference type="GO" id="GO:0003677">
    <property type="term" value="F:DNA binding"/>
    <property type="evidence" value="ECO:0007669"/>
    <property type="project" value="UniProtKB-KW"/>
</dbReference>
<dbReference type="SUPFAM" id="SSF109604">
    <property type="entry name" value="HD-domain/PDEase-like"/>
    <property type="match status" value="1"/>
</dbReference>
<keyword evidence="10" id="KW-1185">Reference proteome</keyword>
<evidence type="ECO:0000256" key="1">
    <source>
        <dbReference type="ARBA" id="ARBA00022553"/>
    </source>
</evidence>
<name>A0A1W1XFT7_9NEIS</name>
<dbReference type="CDD" id="cd00077">
    <property type="entry name" value="HDc"/>
    <property type="match status" value="1"/>
</dbReference>
<keyword evidence="4" id="KW-0238">DNA-binding</keyword>